<dbReference type="PANTHER" id="PTHR45436:SF14">
    <property type="entry name" value="SENSOR PROTEIN QSEC"/>
    <property type="match status" value="1"/>
</dbReference>
<keyword evidence="6 12" id="KW-0812">Transmembrane</keyword>
<dbReference type="Gene3D" id="1.10.287.130">
    <property type="match status" value="1"/>
</dbReference>
<keyword evidence="16" id="KW-1185">Reference proteome</keyword>
<dbReference type="GO" id="GO:0000155">
    <property type="term" value="F:phosphorelay sensor kinase activity"/>
    <property type="evidence" value="ECO:0007669"/>
    <property type="project" value="InterPro"/>
</dbReference>
<evidence type="ECO:0000256" key="1">
    <source>
        <dbReference type="ARBA" id="ARBA00000085"/>
    </source>
</evidence>
<dbReference type="EMBL" id="JACDXJ010000001">
    <property type="protein sequence ID" value="MBA1154610.1"/>
    <property type="molecule type" value="Genomic_DNA"/>
</dbReference>
<comment type="caution">
    <text evidence="15">The sequence shown here is derived from an EMBL/GenBank/DDBJ whole genome shotgun (WGS) entry which is preliminary data.</text>
</comment>
<feature type="transmembrane region" description="Helical" evidence="12">
    <location>
        <begin position="159"/>
        <end position="179"/>
    </location>
</feature>
<dbReference type="Pfam" id="PF02518">
    <property type="entry name" value="HATPase_c"/>
    <property type="match status" value="1"/>
</dbReference>
<dbReference type="GO" id="GO:0005886">
    <property type="term" value="C:plasma membrane"/>
    <property type="evidence" value="ECO:0007669"/>
    <property type="project" value="TreeGrafter"/>
</dbReference>
<evidence type="ECO:0000259" key="14">
    <source>
        <dbReference type="PROSITE" id="PS50885"/>
    </source>
</evidence>
<reference evidence="15 16" key="1">
    <citation type="submission" date="2020-07" db="EMBL/GenBank/DDBJ databases">
        <title>Draft genome and description of Microvirga mediterraneensis Marseille-Q2068 sp. nov.</title>
        <authorList>
            <person name="Boxberger M."/>
        </authorList>
    </citation>
    <scope>NUCLEOTIDE SEQUENCE [LARGE SCALE GENOMIC DNA]</scope>
    <source>
        <strain evidence="15 16">Marseille-Q2068</strain>
    </source>
</reference>
<keyword evidence="8 15" id="KW-0418">Kinase</keyword>
<sequence>MTSLRTRLFIILIAATTLIWLFATAWIYLDTKRQLQHVLDTRIMEAARMVGSLVTSGEIGLSVRADEAPSSIPLPELIPVGYERQLSCQIWSFDGRLIGRSSGAPKAALSNGTSGFSEQEVGGEPWRVYAFADQERGIRVLVGDRLGLRDRLVADLVRGLLLPAIVVVPLLAFLIWASVGRGLQPLRRLTQGLKARGPEDLSPVDVGTPPSEIRPVVEALNGLFGKVAAAREHERSFTAFAAHELRTPLAGLRTQVQVALAAKDPSIREGALRQTLVAVDRTSRLVRQLLAMSELDATVDEGEVQDILVGSALAEVIASLGTGAVQVEIDPALHHTTIRMNRELFHLAIRNLHENAVQHSPEGGVVRWVLDVQTSSPMIAVEDEGPGIPEDEIGQVTDRFFRGRHRSTVGSGLGLAIVEAALKRARASFMLRNRQDRSGLRAGFALGQIGSIEREAQPR</sequence>
<feature type="transmembrane region" description="Helical" evidence="12">
    <location>
        <begin position="6"/>
        <end position="29"/>
    </location>
</feature>
<dbReference type="EC" id="2.7.13.3" evidence="3"/>
<name>A0A838BG90_9HYPH</name>
<keyword evidence="4" id="KW-0597">Phosphoprotein</keyword>
<dbReference type="AlphaFoldDB" id="A0A838BG90"/>
<dbReference type="InterPro" id="IPR005467">
    <property type="entry name" value="His_kinase_dom"/>
</dbReference>
<protein>
    <recommendedName>
        <fullName evidence="3">histidine kinase</fullName>
        <ecNumber evidence="3">2.7.13.3</ecNumber>
    </recommendedName>
</protein>
<evidence type="ECO:0000259" key="13">
    <source>
        <dbReference type="PROSITE" id="PS50109"/>
    </source>
</evidence>
<dbReference type="Pfam" id="PF00512">
    <property type="entry name" value="HisKA"/>
    <property type="match status" value="1"/>
</dbReference>
<feature type="domain" description="Histidine kinase" evidence="13">
    <location>
        <begin position="240"/>
        <end position="450"/>
    </location>
</feature>
<dbReference type="RefSeq" id="WP_181050307.1">
    <property type="nucleotide sequence ID" value="NZ_JACDXJ010000001.1"/>
</dbReference>
<dbReference type="SUPFAM" id="SSF55874">
    <property type="entry name" value="ATPase domain of HSP90 chaperone/DNA topoisomerase II/histidine kinase"/>
    <property type="match status" value="1"/>
</dbReference>
<evidence type="ECO:0000256" key="3">
    <source>
        <dbReference type="ARBA" id="ARBA00012438"/>
    </source>
</evidence>
<evidence type="ECO:0000256" key="10">
    <source>
        <dbReference type="ARBA" id="ARBA00022989"/>
    </source>
</evidence>
<evidence type="ECO:0000256" key="4">
    <source>
        <dbReference type="ARBA" id="ARBA00022553"/>
    </source>
</evidence>
<dbReference type="SMART" id="SM00388">
    <property type="entry name" value="HisKA"/>
    <property type="match status" value="1"/>
</dbReference>
<dbReference type="SUPFAM" id="SSF47384">
    <property type="entry name" value="Homodimeric domain of signal transducing histidine kinase"/>
    <property type="match status" value="1"/>
</dbReference>
<dbReference type="Proteomes" id="UP000572984">
    <property type="component" value="Unassembled WGS sequence"/>
</dbReference>
<evidence type="ECO:0000256" key="5">
    <source>
        <dbReference type="ARBA" id="ARBA00022679"/>
    </source>
</evidence>
<keyword evidence="11" id="KW-0902">Two-component regulatory system</keyword>
<accession>A0A838BG90</accession>
<dbReference type="InterPro" id="IPR036097">
    <property type="entry name" value="HisK_dim/P_sf"/>
</dbReference>
<dbReference type="InterPro" id="IPR003594">
    <property type="entry name" value="HATPase_dom"/>
</dbReference>
<keyword evidence="12" id="KW-0472">Membrane</keyword>
<keyword evidence="7" id="KW-0547">Nucleotide-binding</keyword>
<dbReference type="Gene3D" id="3.30.565.10">
    <property type="entry name" value="Histidine kinase-like ATPase, C-terminal domain"/>
    <property type="match status" value="1"/>
</dbReference>
<evidence type="ECO:0000256" key="11">
    <source>
        <dbReference type="ARBA" id="ARBA00023012"/>
    </source>
</evidence>
<feature type="domain" description="HAMP" evidence="14">
    <location>
        <begin position="180"/>
        <end position="232"/>
    </location>
</feature>
<dbReference type="GO" id="GO:0005524">
    <property type="term" value="F:ATP binding"/>
    <property type="evidence" value="ECO:0007669"/>
    <property type="project" value="UniProtKB-KW"/>
</dbReference>
<evidence type="ECO:0000256" key="12">
    <source>
        <dbReference type="SAM" id="Phobius"/>
    </source>
</evidence>
<dbReference type="InterPro" id="IPR003660">
    <property type="entry name" value="HAMP_dom"/>
</dbReference>
<keyword evidence="5" id="KW-0808">Transferase</keyword>
<dbReference type="InterPro" id="IPR013727">
    <property type="entry name" value="2CSK_N"/>
</dbReference>
<evidence type="ECO:0000256" key="2">
    <source>
        <dbReference type="ARBA" id="ARBA00004141"/>
    </source>
</evidence>
<dbReference type="Pfam" id="PF08521">
    <property type="entry name" value="2CSK_N"/>
    <property type="match status" value="1"/>
</dbReference>
<dbReference type="SMART" id="SM00387">
    <property type="entry name" value="HATPase_c"/>
    <property type="match status" value="1"/>
</dbReference>
<keyword evidence="10 12" id="KW-1133">Transmembrane helix</keyword>
<dbReference type="PROSITE" id="PS50885">
    <property type="entry name" value="HAMP"/>
    <property type="match status" value="1"/>
</dbReference>
<dbReference type="PANTHER" id="PTHR45436">
    <property type="entry name" value="SENSOR HISTIDINE KINASE YKOH"/>
    <property type="match status" value="1"/>
</dbReference>
<comment type="subcellular location">
    <subcellularLocation>
        <location evidence="2">Membrane</location>
        <topology evidence="2">Multi-pass membrane protein</topology>
    </subcellularLocation>
</comment>
<dbReference type="PROSITE" id="PS50109">
    <property type="entry name" value="HIS_KIN"/>
    <property type="match status" value="1"/>
</dbReference>
<evidence type="ECO:0000256" key="6">
    <source>
        <dbReference type="ARBA" id="ARBA00022692"/>
    </source>
</evidence>
<dbReference type="InterPro" id="IPR003661">
    <property type="entry name" value="HisK_dim/P_dom"/>
</dbReference>
<evidence type="ECO:0000256" key="7">
    <source>
        <dbReference type="ARBA" id="ARBA00022741"/>
    </source>
</evidence>
<gene>
    <name evidence="15" type="ORF">H0S73_00535</name>
</gene>
<keyword evidence="9" id="KW-0067">ATP-binding</keyword>
<dbReference type="InterPro" id="IPR036890">
    <property type="entry name" value="HATPase_C_sf"/>
</dbReference>
<evidence type="ECO:0000256" key="8">
    <source>
        <dbReference type="ARBA" id="ARBA00022777"/>
    </source>
</evidence>
<evidence type="ECO:0000313" key="16">
    <source>
        <dbReference type="Proteomes" id="UP000572984"/>
    </source>
</evidence>
<evidence type="ECO:0000313" key="15">
    <source>
        <dbReference type="EMBL" id="MBA1154610.1"/>
    </source>
</evidence>
<dbReference type="CDD" id="cd00082">
    <property type="entry name" value="HisKA"/>
    <property type="match status" value="1"/>
</dbReference>
<proteinExistence type="predicted"/>
<dbReference type="InterPro" id="IPR050428">
    <property type="entry name" value="TCS_sensor_his_kinase"/>
</dbReference>
<comment type="catalytic activity">
    <reaction evidence="1">
        <text>ATP + protein L-histidine = ADP + protein N-phospho-L-histidine.</text>
        <dbReference type="EC" id="2.7.13.3"/>
    </reaction>
</comment>
<organism evidence="15 16">
    <name type="scientific">Microvirga mediterraneensis</name>
    <dbReference type="NCBI Taxonomy" id="2754695"/>
    <lineage>
        <taxon>Bacteria</taxon>
        <taxon>Pseudomonadati</taxon>
        <taxon>Pseudomonadota</taxon>
        <taxon>Alphaproteobacteria</taxon>
        <taxon>Hyphomicrobiales</taxon>
        <taxon>Methylobacteriaceae</taxon>
        <taxon>Microvirga</taxon>
    </lineage>
</organism>
<evidence type="ECO:0000256" key="9">
    <source>
        <dbReference type="ARBA" id="ARBA00022840"/>
    </source>
</evidence>